<evidence type="ECO:0000256" key="9">
    <source>
        <dbReference type="PROSITE-ProRule" id="PRU00221"/>
    </source>
</evidence>
<keyword evidence="5" id="KW-0677">Repeat</keyword>
<dbReference type="PROSITE" id="PS50294">
    <property type="entry name" value="WD_REPEATS_REGION"/>
    <property type="match status" value="1"/>
</dbReference>
<evidence type="ECO:0000256" key="1">
    <source>
        <dbReference type="ARBA" id="ARBA00004245"/>
    </source>
</evidence>
<dbReference type="Gene3D" id="2.130.10.10">
    <property type="entry name" value="YVTN repeat-like/Quinoprotein amine dehydrogenase"/>
    <property type="match status" value="1"/>
</dbReference>
<dbReference type="EMBL" id="HBKR01037277">
    <property type="protein sequence ID" value="CAE2336469.1"/>
    <property type="molecule type" value="Transcribed_RNA"/>
</dbReference>
<dbReference type="AlphaFoldDB" id="A0A7S4UR01"/>
<evidence type="ECO:0000256" key="6">
    <source>
        <dbReference type="ARBA" id="ARBA00023203"/>
    </source>
</evidence>
<dbReference type="PANTHER" id="PTHR10709:SF2">
    <property type="entry name" value="ACTIN-RELATED PROTEIN 2_3 COMPLEX SUBUNIT"/>
    <property type="match status" value="1"/>
</dbReference>
<dbReference type="PROSITE" id="PS50082">
    <property type="entry name" value="WD_REPEATS_2"/>
    <property type="match status" value="2"/>
</dbReference>
<accession>A0A7S4UR01</accession>
<keyword evidence="7 8" id="KW-0206">Cytoskeleton</keyword>
<dbReference type="SMART" id="SM00320">
    <property type="entry name" value="WD40"/>
    <property type="match status" value="6"/>
</dbReference>
<comment type="similarity">
    <text evidence="2 8">Belongs to the WD repeat ARPC1 family.</text>
</comment>
<dbReference type="PIRSF" id="PIRSF038093">
    <property type="entry name" value="ARP2/3_su1"/>
    <property type="match status" value="1"/>
</dbReference>
<gene>
    <name evidence="10" type="ORF">NAES01612_LOCUS24362</name>
</gene>
<evidence type="ECO:0000256" key="3">
    <source>
        <dbReference type="ARBA" id="ARBA00022490"/>
    </source>
</evidence>
<keyword evidence="3 8" id="KW-0963">Cytoplasm</keyword>
<comment type="subcellular location">
    <subcellularLocation>
        <location evidence="1">Cytoplasm</location>
        <location evidence="1">Cytoskeleton</location>
    </subcellularLocation>
</comment>
<evidence type="ECO:0000256" key="5">
    <source>
        <dbReference type="ARBA" id="ARBA00022737"/>
    </source>
</evidence>
<evidence type="ECO:0000256" key="2">
    <source>
        <dbReference type="ARBA" id="ARBA00006260"/>
    </source>
</evidence>
<reference evidence="10" key="1">
    <citation type="submission" date="2021-01" db="EMBL/GenBank/DDBJ databases">
        <authorList>
            <person name="Corre E."/>
            <person name="Pelletier E."/>
            <person name="Niang G."/>
            <person name="Scheremetjew M."/>
            <person name="Finn R."/>
            <person name="Kale V."/>
            <person name="Holt S."/>
            <person name="Cochrane G."/>
            <person name="Meng A."/>
            <person name="Brown T."/>
            <person name="Cohen L."/>
        </authorList>
    </citation>
    <scope>NUCLEOTIDE SEQUENCE</scope>
    <source>
        <strain evidence="10">SoJaBio B1-5/56/2</strain>
    </source>
</reference>
<dbReference type="PANTHER" id="PTHR10709">
    <property type="entry name" value="ACTIN-RELATED PROTEIN 2/3 COMPLEX SUBUNIT 1"/>
    <property type="match status" value="1"/>
</dbReference>
<dbReference type="GO" id="GO:0005885">
    <property type="term" value="C:Arp2/3 protein complex"/>
    <property type="evidence" value="ECO:0007669"/>
    <property type="project" value="UniProtKB-UniRule"/>
</dbReference>
<sequence length="358" mass="39576">MAALVTLKDGVLAFAQTVTCHAWNGDHSKIAVSPNDNSIHIYAKNGSDFEEEFILEEHDQTVSSIAWSARSNTLLTCSHDRNAYVWTFTEGAWKPTLVILRINRAATQVKWSPNEDKFAVSSGAKCVSICYYEEENDWWVSKHIKKHESTVTSVDWHPGNVLIATAACDWKVRIFSAFIKGLDQRPENTPYGKRLPFGHEVLCEYSAGGWVQSVRWAPSGNQLAFVAQNSSLTVVDVTNGAPGEVQVVNFNDLPLMDLYWISETKIVGAGHGCKPLCFINQGGTWVFERSLDEAKAAASDGKRSAFSVFQNKDKLGQDNKATALNTKHKNCINNIQKAAGNQITTSGLDGRVCFWTVV</sequence>
<evidence type="ECO:0000256" key="4">
    <source>
        <dbReference type="ARBA" id="ARBA00022574"/>
    </source>
</evidence>
<dbReference type="GO" id="GO:0051015">
    <property type="term" value="F:actin filament binding"/>
    <property type="evidence" value="ECO:0007669"/>
    <property type="project" value="TreeGrafter"/>
</dbReference>
<keyword evidence="4 9" id="KW-0853">WD repeat</keyword>
<dbReference type="GO" id="GO:0034314">
    <property type="term" value="P:Arp2/3 complex-mediated actin nucleation"/>
    <property type="evidence" value="ECO:0007669"/>
    <property type="project" value="UniProtKB-UniRule"/>
</dbReference>
<dbReference type="Pfam" id="PF00400">
    <property type="entry name" value="WD40"/>
    <property type="match status" value="2"/>
</dbReference>
<dbReference type="InterPro" id="IPR001680">
    <property type="entry name" value="WD40_rpt"/>
</dbReference>
<evidence type="ECO:0000256" key="8">
    <source>
        <dbReference type="PIRNR" id="PIRNR038093"/>
    </source>
</evidence>
<dbReference type="SUPFAM" id="SSF50978">
    <property type="entry name" value="WD40 repeat-like"/>
    <property type="match status" value="1"/>
</dbReference>
<evidence type="ECO:0000313" key="10">
    <source>
        <dbReference type="EMBL" id="CAE2336469.1"/>
    </source>
</evidence>
<evidence type="ECO:0000256" key="7">
    <source>
        <dbReference type="ARBA" id="ARBA00023212"/>
    </source>
</evidence>
<dbReference type="InterPro" id="IPR015943">
    <property type="entry name" value="WD40/YVTN_repeat-like_dom_sf"/>
</dbReference>
<organism evidence="10">
    <name type="scientific">Paramoeba aestuarina</name>
    <dbReference type="NCBI Taxonomy" id="180227"/>
    <lineage>
        <taxon>Eukaryota</taxon>
        <taxon>Amoebozoa</taxon>
        <taxon>Discosea</taxon>
        <taxon>Flabellinia</taxon>
        <taxon>Dactylopodida</taxon>
        <taxon>Paramoebidae</taxon>
        <taxon>Paramoeba</taxon>
    </lineage>
</organism>
<dbReference type="InterPro" id="IPR036322">
    <property type="entry name" value="WD40_repeat_dom_sf"/>
</dbReference>
<keyword evidence="6 8" id="KW-0009">Actin-binding</keyword>
<feature type="repeat" description="WD" evidence="9">
    <location>
        <begin position="55"/>
        <end position="86"/>
    </location>
</feature>
<proteinExistence type="inferred from homology"/>
<comment type="function">
    <text evidence="8">Functions as component of the Arp2/3 complex which is involved in regulation of actin polymerization and together with an activating nucleation-promoting factor (NPF) mediates the formation of branched actin networks.</text>
</comment>
<dbReference type="InterPro" id="IPR017383">
    <property type="entry name" value="ARPC1"/>
</dbReference>
<protein>
    <recommendedName>
        <fullName evidence="8">Actin-related protein 2/3 complex subunit</fullName>
    </recommendedName>
</protein>
<feature type="repeat" description="WD" evidence="9">
    <location>
        <begin position="144"/>
        <end position="176"/>
    </location>
</feature>
<name>A0A7S4UR01_9EUKA</name>